<dbReference type="GeneID" id="98069273"/>
<dbReference type="Proteomes" id="UP000004892">
    <property type="component" value="Unassembled WGS sequence"/>
</dbReference>
<keyword evidence="5" id="KW-0460">Magnesium</keyword>
<evidence type="ECO:0000256" key="5">
    <source>
        <dbReference type="RuleBase" id="RU361279"/>
    </source>
</evidence>
<dbReference type="PIRSF" id="PIRSF006806">
    <property type="entry name" value="FTHF_cligase"/>
    <property type="match status" value="1"/>
</dbReference>
<feature type="binding site" evidence="4">
    <location>
        <begin position="129"/>
        <end position="137"/>
    </location>
    <ligand>
        <name>ATP</name>
        <dbReference type="ChEBI" id="CHEBI:30616"/>
    </ligand>
</feature>
<dbReference type="HOGENOM" id="CLU_066245_2_2_10"/>
<dbReference type="InterPro" id="IPR037171">
    <property type="entry name" value="NagB/RpiA_transferase-like"/>
</dbReference>
<organism evidence="6 7">
    <name type="scientific">Odoribacter laneus YIT 12061</name>
    <dbReference type="NCBI Taxonomy" id="742817"/>
    <lineage>
        <taxon>Bacteria</taxon>
        <taxon>Pseudomonadati</taxon>
        <taxon>Bacteroidota</taxon>
        <taxon>Bacteroidia</taxon>
        <taxon>Bacteroidales</taxon>
        <taxon>Odoribacteraceae</taxon>
        <taxon>Odoribacter</taxon>
    </lineage>
</organism>
<dbReference type="AlphaFoldDB" id="H1DHH3"/>
<reference evidence="6 7" key="1">
    <citation type="submission" date="2012-01" db="EMBL/GenBank/DDBJ databases">
        <title>The Genome Sequence of Odoribacter laneus YIT 12061.</title>
        <authorList>
            <consortium name="The Broad Institute Genome Sequencing Platform"/>
            <person name="Earl A."/>
            <person name="Ward D."/>
            <person name="Feldgarden M."/>
            <person name="Gevers D."/>
            <person name="Morotomi M."/>
            <person name="Young S.K."/>
            <person name="Zeng Q."/>
            <person name="Gargeya S."/>
            <person name="Fitzgerald M."/>
            <person name="Haas B."/>
            <person name="Abouelleil A."/>
            <person name="Alvarado L."/>
            <person name="Arachchi H.M."/>
            <person name="Berlin A."/>
            <person name="Chapman S.B."/>
            <person name="Gearin G."/>
            <person name="Goldberg J."/>
            <person name="Griggs A."/>
            <person name="Gujja S."/>
            <person name="Hansen M."/>
            <person name="Heiman D."/>
            <person name="Howarth C."/>
            <person name="Larimer J."/>
            <person name="Lui A."/>
            <person name="MacDonald P.J.P."/>
            <person name="McCowen C."/>
            <person name="Montmayeur A."/>
            <person name="Murphy C."/>
            <person name="Neiman D."/>
            <person name="Pearson M."/>
            <person name="Priest M."/>
            <person name="Roberts A."/>
            <person name="Saif S."/>
            <person name="Shea T."/>
            <person name="Sisk P."/>
            <person name="Stolte C."/>
            <person name="Sykes S."/>
            <person name="Wortman J."/>
            <person name="Nusbaum C."/>
            <person name="Birren B."/>
        </authorList>
    </citation>
    <scope>NUCLEOTIDE SEQUENCE [LARGE SCALE GENOMIC DNA]</scope>
    <source>
        <strain evidence="6 7">YIT 12061</strain>
    </source>
</reference>
<dbReference type="GO" id="GO:0009396">
    <property type="term" value="P:folic acid-containing compound biosynthetic process"/>
    <property type="evidence" value="ECO:0007669"/>
    <property type="project" value="TreeGrafter"/>
</dbReference>
<dbReference type="GO" id="GO:0046872">
    <property type="term" value="F:metal ion binding"/>
    <property type="evidence" value="ECO:0007669"/>
    <property type="project" value="UniProtKB-KW"/>
</dbReference>
<dbReference type="NCBIfam" id="TIGR02727">
    <property type="entry name" value="MTHFS_bact"/>
    <property type="match status" value="1"/>
</dbReference>
<dbReference type="eggNOG" id="COG0212">
    <property type="taxonomic scope" value="Bacteria"/>
</dbReference>
<keyword evidence="5" id="KW-0479">Metal-binding</keyword>
<dbReference type="Gene3D" id="3.40.50.10420">
    <property type="entry name" value="NagB/RpiA/CoA transferase-like"/>
    <property type="match status" value="1"/>
</dbReference>
<dbReference type="GO" id="GO:0005524">
    <property type="term" value="F:ATP binding"/>
    <property type="evidence" value="ECO:0007669"/>
    <property type="project" value="UniProtKB-KW"/>
</dbReference>
<keyword evidence="2 4" id="KW-0547">Nucleotide-binding</keyword>
<keyword evidence="6" id="KW-0436">Ligase</keyword>
<sequence>MDKKELRKYIRELKKKYTQEERRLLSLEVWKKLEQDKHFQQAKIILAYWSLEDELYTHDFIKRWSREKIFLLPCVKGGELELRYFDGEEKLCPGEGYAIPEPVGEVFTDFDRIDLILVPGMAFDEAGNRLGRGKGYYDKILQNCKAYKIGVCFAFQFVEEVPTEPHDIRMDAVMK</sequence>
<dbReference type="SUPFAM" id="SSF100950">
    <property type="entry name" value="NagB/RpiA/CoA transferase-like"/>
    <property type="match status" value="1"/>
</dbReference>
<dbReference type="InterPro" id="IPR002698">
    <property type="entry name" value="FTHF_cligase"/>
</dbReference>
<evidence type="ECO:0000256" key="4">
    <source>
        <dbReference type="PIRSR" id="PIRSR006806-1"/>
    </source>
</evidence>
<proteinExistence type="inferred from homology"/>
<dbReference type="RefSeq" id="WP_009136857.1">
    <property type="nucleotide sequence ID" value="NZ_JH594596.1"/>
</dbReference>
<feature type="binding site" evidence="4">
    <location>
        <position position="54"/>
    </location>
    <ligand>
        <name>substrate</name>
    </ligand>
</feature>
<evidence type="ECO:0000256" key="3">
    <source>
        <dbReference type="ARBA" id="ARBA00022840"/>
    </source>
</evidence>
<dbReference type="GO" id="GO:0035999">
    <property type="term" value="P:tetrahydrofolate interconversion"/>
    <property type="evidence" value="ECO:0007669"/>
    <property type="project" value="TreeGrafter"/>
</dbReference>
<accession>H1DHH3</accession>
<dbReference type="Pfam" id="PF01812">
    <property type="entry name" value="5-FTHF_cyc-lig"/>
    <property type="match status" value="1"/>
</dbReference>
<comment type="similarity">
    <text evidence="1 5">Belongs to the 5-formyltetrahydrofolate cyclo-ligase family.</text>
</comment>
<evidence type="ECO:0000256" key="1">
    <source>
        <dbReference type="ARBA" id="ARBA00010638"/>
    </source>
</evidence>
<dbReference type="PANTHER" id="PTHR23407">
    <property type="entry name" value="ATPASE INHIBITOR/5-FORMYLTETRAHYDROFOLATE CYCLO-LIGASE"/>
    <property type="match status" value="1"/>
</dbReference>
<evidence type="ECO:0000313" key="7">
    <source>
        <dbReference type="Proteomes" id="UP000004892"/>
    </source>
</evidence>
<evidence type="ECO:0000313" key="6">
    <source>
        <dbReference type="EMBL" id="EHP47856.1"/>
    </source>
</evidence>
<gene>
    <name evidence="6" type="ORF">HMPREF9449_01709</name>
</gene>
<comment type="catalytic activity">
    <reaction evidence="5">
        <text>(6S)-5-formyl-5,6,7,8-tetrahydrofolate + ATP = (6R)-5,10-methenyltetrahydrofolate + ADP + phosphate</text>
        <dbReference type="Rhea" id="RHEA:10488"/>
        <dbReference type="ChEBI" id="CHEBI:30616"/>
        <dbReference type="ChEBI" id="CHEBI:43474"/>
        <dbReference type="ChEBI" id="CHEBI:57455"/>
        <dbReference type="ChEBI" id="CHEBI:57457"/>
        <dbReference type="ChEBI" id="CHEBI:456216"/>
        <dbReference type="EC" id="6.3.3.2"/>
    </reaction>
</comment>
<name>H1DHH3_9BACT</name>
<dbReference type="InterPro" id="IPR024185">
    <property type="entry name" value="FTHF_cligase-like_sf"/>
</dbReference>
<keyword evidence="7" id="KW-1185">Reference proteome</keyword>
<protein>
    <recommendedName>
        <fullName evidence="5">5-formyltetrahydrofolate cyclo-ligase</fullName>
        <ecNumber evidence="5">6.3.3.2</ecNumber>
    </recommendedName>
</protein>
<dbReference type="STRING" id="742817.HMPREF9449_01709"/>
<dbReference type="EMBL" id="ADMC01000022">
    <property type="protein sequence ID" value="EHP47856.1"/>
    <property type="molecule type" value="Genomic_DNA"/>
</dbReference>
<dbReference type="PATRIC" id="fig|742817.3.peg.1825"/>
<dbReference type="EC" id="6.3.3.2" evidence="5"/>
<dbReference type="GO" id="GO:0030272">
    <property type="term" value="F:5-formyltetrahydrofolate cyclo-ligase activity"/>
    <property type="evidence" value="ECO:0007669"/>
    <property type="project" value="UniProtKB-EC"/>
</dbReference>
<keyword evidence="3 4" id="KW-0067">ATP-binding</keyword>
<comment type="caution">
    <text evidence="6">The sequence shown here is derived from an EMBL/GenBank/DDBJ whole genome shotgun (WGS) entry which is preliminary data.</text>
</comment>
<feature type="binding site" evidence="4">
    <location>
        <begin position="3"/>
        <end position="7"/>
    </location>
    <ligand>
        <name>ATP</name>
        <dbReference type="ChEBI" id="CHEBI:30616"/>
    </ligand>
</feature>
<comment type="cofactor">
    <cofactor evidence="5">
        <name>Mg(2+)</name>
        <dbReference type="ChEBI" id="CHEBI:18420"/>
    </cofactor>
</comment>
<dbReference type="PANTHER" id="PTHR23407:SF1">
    <property type="entry name" value="5-FORMYLTETRAHYDROFOLATE CYCLO-LIGASE"/>
    <property type="match status" value="1"/>
</dbReference>
<evidence type="ECO:0000256" key="2">
    <source>
        <dbReference type="ARBA" id="ARBA00022741"/>
    </source>
</evidence>